<evidence type="ECO:0000256" key="5">
    <source>
        <dbReference type="ARBA" id="ARBA00022989"/>
    </source>
</evidence>
<keyword evidence="10" id="KW-1185">Reference proteome</keyword>
<feature type="transmembrane region" description="Helical" evidence="7">
    <location>
        <begin position="275"/>
        <end position="300"/>
    </location>
</feature>
<protein>
    <submittedName>
        <fullName evidence="8">Lysylphosphatidylglycerol synthase transmembrane domain-containing protein</fullName>
    </submittedName>
</protein>
<dbReference type="NCBIfam" id="TIGR00374">
    <property type="entry name" value="flippase-like domain"/>
    <property type="match status" value="1"/>
</dbReference>
<evidence type="ECO:0000313" key="10">
    <source>
        <dbReference type="Proteomes" id="UP001068021"/>
    </source>
</evidence>
<dbReference type="EMBL" id="JAPVER010000018">
    <property type="protein sequence ID" value="MCZ3365076.1"/>
    <property type="molecule type" value="Genomic_DNA"/>
</dbReference>
<dbReference type="Proteomes" id="UP001068021">
    <property type="component" value="Unassembled WGS sequence"/>
</dbReference>
<dbReference type="EMBL" id="JAPVES010000030">
    <property type="protein sequence ID" value="MCZ3372831.1"/>
    <property type="molecule type" value="Genomic_DNA"/>
</dbReference>
<organism evidence="8 10">
    <name type="scientific">Methanobacterium veterum</name>
    <dbReference type="NCBI Taxonomy" id="408577"/>
    <lineage>
        <taxon>Archaea</taxon>
        <taxon>Methanobacteriati</taxon>
        <taxon>Methanobacteriota</taxon>
        <taxon>Methanomada group</taxon>
        <taxon>Methanobacteria</taxon>
        <taxon>Methanobacteriales</taxon>
        <taxon>Methanobacteriaceae</taxon>
        <taxon>Methanobacterium</taxon>
    </lineage>
</organism>
<keyword evidence="5 7" id="KW-1133">Transmembrane helix</keyword>
<evidence type="ECO:0000256" key="6">
    <source>
        <dbReference type="ARBA" id="ARBA00023136"/>
    </source>
</evidence>
<feature type="transmembrane region" description="Helical" evidence="7">
    <location>
        <begin position="117"/>
        <end position="136"/>
    </location>
</feature>
<gene>
    <name evidence="9" type="ORF">O3H35_09295</name>
    <name evidence="8" type="ORF">O3H54_04175</name>
</gene>
<evidence type="ECO:0000256" key="4">
    <source>
        <dbReference type="ARBA" id="ARBA00022692"/>
    </source>
</evidence>
<keyword evidence="3" id="KW-1003">Cell membrane</keyword>
<feature type="transmembrane region" description="Helical" evidence="7">
    <location>
        <begin position="36"/>
        <end position="57"/>
    </location>
</feature>
<dbReference type="GO" id="GO:0005886">
    <property type="term" value="C:plasma membrane"/>
    <property type="evidence" value="ECO:0007669"/>
    <property type="project" value="UniProtKB-SubCell"/>
</dbReference>
<proteinExistence type="inferred from homology"/>
<evidence type="ECO:0000256" key="7">
    <source>
        <dbReference type="SAM" id="Phobius"/>
    </source>
</evidence>
<dbReference type="AlphaFoldDB" id="A0A9E4ZVW9"/>
<comment type="caution">
    <text evidence="8">The sequence shown here is derived from an EMBL/GenBank/DDBJ whole genome shotgun (WGS) entry which is preliminary data.</text>
</comment>
<feature type="transmembrane region" description="Helical" evidence="7">
    <location>
        <begin position="142"/>
        <end position="159"/>
    </location>
</feature>
<comment type="similarity">
    <text evidence="2">Belongs to the UPF0104 family.</text>
</comment>
<feature type="transmembrane region" description="Helical" evidence="7">
    <location>
        <begin position="227"/>
        <end position="246"/>
    </location>
</feature>
<keyword evidence="4 7" id="KW-0812">Transmembrane</keyword>
<dbReference type="PANTHER" id="PTHR39087">
    <property type="entry name" value="UPF0104 MEMBRANE PROTEIN MJ1595"/>
    <property type="match status" value="1"/>
</dbReference>
<keyword evidence="6 7" id="KW-0472">Membrane</keyword>
<accession>A0A9E4ZVW9</accession>
<name>A0A9E4ZVW9_9EURY</name>
<dbReference type="Pfam" id="PF03706">
    <property type="entry name" value="LPG_synthase_TM"/>
    <property type="match status" value="1"/>
</dbReference>
<feature type="transmembrane region" description="Helical" evidence="7">
    <location>
        <begin position="6"/>
        <end position="24"/>
    </location>
</feature>
<evidence type="ECO:0000313" key="9">
    <source>
        <dbReference type="EMBL" id="MCZ3372831.1"/>
    </source>
</evidence>
<sequence length="307" mass="34313">MENNKVWLVILFAVVVYLIMGIYADFGSLLTAIEKFNWVFIPLMLILVLIAYLVRFLKWSLFLKSAAVHLKLKDNLFIFFSGMGMIITPAKVGEIWKGWLIRDINGEKLSKTVPVVITDRVTDVIGLVILSLLGILYYKDGIYILAALLLIFAVFFIAIRSEKISGIFISILEKRAGKYSKDIKTMHATFLQLMHPKNIVGLSFLSAFAWFFECLALYFVIIGFGQSLNLILSTFVFSFASLIGAISMIPGGLGIAEATISGMLQYFGLTSVDSIGVAIIIRFGTLWFGAILGFLIHFIFKKKIMGK</sequence>
<feature type="transmembrane region" description="Helical" evidence="7">
    <location>
        <begin position="199"/>
        <end position="221"/>
    </location>
</feature>
<evidence type="ECO:0000256" key="2">
    <source>
        <dbReference type="ARBA" id="ARBA00011061"/>
    </source>
</evidence>
<evidence type="ECO:0000256" key="1">
    <source>
        <dbReference type="ARBA" id="ARBA00004651"/>
    </source>
</evidence>
<evidence type="ECO:0000256" key="3">
    <source>
        <dbReference type="ARBA" id="ARBA00022475"/>
    </source>
</evidence>
<dbReference type="PANTHER" id="PTHR39087:SF2">
    <property type="entry name" value="UPF0104 MEMBRANE PROTEIN MJ1595"/>
    <property type="match status" value="1"/>
</dbReference>
<evidence type="ECO:0000313" key="8">
    <source>
        <dbReference type="EMBL" id="MCZ3365076.1"/>
    </source>
</evidence>
<dbReference type="Proteomes" id="UP001074446">
    <property type="component" value="Unassembled WGS sequence"/>
</dbReference>
<comment type="subcellular location">
    <subcellularLocation>
        <location evidence="1">Cell membrane</location>
        <topology evidence="1">Multi-pass membrane protein</topology>
    </subcellularLocation>
</comment>
<feature type="transmembrane region" description="Helical" evidence="7">
    <location>
        <begin position="77"/>
        <end position="96"/>
    </location>
</feature>
<reference evidence="8" key="1">
    <citation type="submission" date="2022-12" db="EMBL/GenBank/DDBJ databases">
        <title>Reclassification of two methanogenic archaea species isolated from the Kolyma lowland permafrost.</title>
        <authorList>
            <person name="Trubitsyn V.E."/>
            <person name="Rivkina E.M."/>
            <person name="Shcherbakova V.A."/>
        </authorList>
    </citation>
    <scope>NUCLEOTIDE SEQUENCE</scope>
    <source>
        <strain evidence="8">M2</strain>
        <strain evidence="9">MK4</strain>
    </source>
</reference>
<dbReference type="InterPro" id="IPR022791">
    <property type="entry name" value="L-PG_synthase/AglD"/>
</dbReference>
<dbReference type="RefSeq" id="WP_048080365.1">
    <property type="nucleotide sequence ID" value="NZ_JAPVER010000018.1"/>
</dbReference>